<dbReference type="CDD" id="cd16013">
    <property type="entry name" value="AcpA"/>
    <property type="match status" value="1"/>
</dbReference>
<dbReference type="EMBL" id="JAZHXJ010000673">
    <property type="protein sequence ID" value="KAL1854080.1"/>
    <property type="molecule type" value="Genomic_DNA"/>
</dbReference>
<evidence type="ECO:0000256" key="2">
    <source>
        <dbReference type="SAM" id="SignalP"/>
    </source>
</evidence>
<feature type="chain" id="PRO_5045163189" description="Phospholipase C" evidence="2">
    <location>
        <begin position="19"/>
        <end position="493"/>
    </location>
</feature>
<sequence>MRVLNLTLLLAGTEIARGACTPKPGSPACQLNLTSRMVSALEVLGKSPSDFRLPGSRPDPSQPAGTDLLPGIEHFVMLMMENHSFDNIWGVLDRPDVDVLPVDRCTGKPAAVNAFANGTLLHAYPLPMTCIRTPGTDAPTQNWGSTHVQMGNGTNDGFVVGNGPRADGNKTIAMGYFTPDQLPFTHSLGRIFPVGDRWFTSCPGQTWPNRMYLIGGTSLGITSTGQSFDGTVVAEHHSFYATLDAYNISWRSYTPSWGQPDAEATIRLFPLDNDTADRHGADREQFFADAAAGTLPQYSFIDVNGTFDSQENPQNVVNGEALMARVVQALGASPQWNKTLLIINYDEHGGYYDHVPPPVALAPDFVAPIPPAGFPTYDGFQRYGFRVPAVVVSPYAKKDHVVHGVHDHTSVLALLQRKWNLPALTFRDANANDMRDFIDLEALAAGRPNFPSVQALGLSPPGDSPAALACSAGNNTILPPPEAYSQPGYDFPF</sequence>
<protein>
    <recommendedName>
        <fullName evidence="5">Phospholipase C</fullName>
    </recommendedName>
</protein>
<dbReference type="PANTHER" id="PTHR31956">
    <property type="entry name" value="NON-SPECIFIC PHOSPHOLIPASE C4-RELATED"/>
    <property type="match status" value="1"/>
</dbReference>
<dbReference type="InterPro" id="IPR007312">
    <property type="entry name" value="Phosphoesterase"/>
</dbReference>
<dbReference type="Pfam" id="PF04185">
    <property type="entry name" value="Phosphoesterase"/>
    <property type="match status" value="1"/>
</dbReference>
<comment type="caution">
    <text evidence="3">The sequence shown here is derived from an EMBL/GenBank/DDBJ whole genome shotgun (WGS) entry which is preliminary data.</text>
</comment>
<evidence type="ECO:0000313" key="4">
    <source>
        <dbReference type="Proteomes" id="UP001586593"/>
    </source>
</evidence>
<dbReference type="PANTHER" id="PTHR31956:SF1">
    <property type="entry name" value="NON-SPECIFIC PHOSPHOLIPASE C1"/>
    <property type="match status" value="1"/>
</dbReference>
<evidence type="ECO:0000256" key="1">
    <source>
        <dbReference type="ARBA" id="ARBA00022801"/>
    </source>
</evidence>
<keyword evidence="1" id="KW-0378">Hydrolase</keyword>
<evidence type="ECO:0008006" key="5">
    <source>
        <dbReference type="Google" id="ProtNLM"/>
    </source>
</evidence>
<keyword evidence="2" id="KW-0732">Signal</keyword>
<keyword evidence="4" id="KW-1185">Reference proteome</keyword>
<name>A0ABR3W641_9PEZI</name>
<reference evidence="3 4" key="1">
    <citation type="journal article" date="2024" name="Commun. Biol.">
        <title>Comparative genomic analysis of thermophilic fungi reveals convergent evolutionary adaptations and gene losses.</title>
        <authorList>
            <person name="Steindorff A.S."/>
            <person name="Aguilar-Pontes M.V."/>
            <person name="Robinson A.J."/>
            <person name="Andreopoulos B."/>
            <person name="LaButti K."/>
            <person name="Kuo A."/>
            <person name="Mondo S."/>
            <person name="Riley R."/>
            <person name="Otillar R."/>
            <person name="Haridas S."/>
            <person name="Lipzen A."/>
            <person name="Grimwood J."/>
            <person name="Schmutz J."/>
            <person name="Clum A."/>
            <person name="Reid I.D."/>
            <person name="Moisan M.C."/>
            <person name="Butler G."/>
            <person name="Nguyen T.T.M."/>
            <person name="Dewar K."/>
            <person name="Conant G."/>
            <person name="Drula E."/>
            <person name="Henrissat B."/>
            <person name="Hansel C."/>
            <person name="Singer S."/>
            <person name="Hutchinson M.I."/>
            <person name="de Vries R.P."/>
            <person name="Natvig D.O."/>
            <person name="Powell A.J."/>
            <person name="Tsang A."/>
            <person name="Grigoriev I.V."/>
        </authorList>
    </citation>
    <scope>NUCLEOTIDE SEQUENCE [LARGE SCALE GENOMIC DNA]</scope>
    <source>
        <strain evidence="3 4">ATCC 24622</strain>
    </source>
</reference>
<accession>A0ABR3W641</accession>
<feature type="signal peptide" evidence="2">
    <location>
        <begin position="1"/>
        <end position="18"/>
    </location>
</feature>
<evidence type="ECO:0000313" key="3">
    <source>
        <dbReference type="EMBL" id="KAL1854080.1"/>
    </source>
</evidence>
<dbReference type="Gene3D" id="3.40.720.10">
    <property type="entry name" value="Alkaline Phosphatase, subunit A"/>
    <property type="match status" value="1"/>
</dbReference>
<dbReference type="InterPro" id="IPR017850">
    <property type="entry name" value="Alkaline_phosphatase_core_sf"/>
</dbReference>
<dbReference type="Proteomes" id="UP001586593">
    <property type="component" value="Unassembled WGS sequence"/>
</dbReference>
<proteinExistence type="predicted"/>
<gene>
    <name evidence="3" type="ORF">VTK73DRAFT_8810</name>
</gene>
<organism evidence="3 4">
    <name type="scientific">Phialemonium thermophilum</name>
    <dbReference type="NCBI Taxonomy" id="223376"/>
    <lineage>
        <taxon>Eukaryota</taxon>
        <taxon>Fungi</taxon>
        <taxon>Dikarya</taxon>
        <taxon>Ascomycota</taxon>
        <taxon>Pezizomycotina</taxon>
        <taxon>Sordariomycetes</taxon>
        <taxon>Sordariomycetidae</taxon>
        <taxon>Cephalothecales</taxon>
        <taxon>Cephalothecaceae</taxon>
        <taxon>Phialemonium</taxon>
    </lineage>
</organism>